<sequence length="335" mass="35962">MPSPHSGGRTDGCSTPIRRRTRSPEIDRITVAGIRVTPRTARAYFGFQALAGALWWIGVFTTDAVRLATLGDLPAGVIAIGDIPLFVLASALVAWGIRQAVWIAVPWTVLVAAGMAVYSTVTTLAGWGALLMALSAMGSVAAGIVIVCGRAPVEWIVRGPFAFRTARNEGRARLAARTVRQMLLFWVLFLGVLPVGIAAVEARWMLRMDVPVPVRVAGGLLFVAASALGIRSAVSVLVVGEGTPLPSHMARRLVITGPYRYVRNPMAVAGIAQGVAVGLALGSWLVVAYALCGSLIWNTLVRPQEEADLESRFGAEFDEYRRRVPCWVPRLTRRA</sequence>
<feature type="transmembrane region" description="Helical" evidence="5">
    <location>
        <begin position="183"/>
        <end position="200"/>
    </location>
</feature>
<evidence type="ECO:0000256" key="2">
    <source>
        <dbReference type="ARBA" id="ARBA00022692"/>
    </source>
</evidence>
<keyword evidence="2 5" id="KW-0812">Transmembrane</keyword>
<evidence type="ECO:0000256" key="5">
    <source>
        <dbReference type="SAM" id="Phobius"/>
    </source>
</evidence>
<dbReference type="Proteomes" id="UP001244427">
    <property type="component" value="Unassembled WGS sequence"/>
</dbReference>
<dbReference type="Pfam" id="PF04191">
    <property type="entry name" value="PEMT"/>
    <property type="match status" value="1"/>
</dbReference>
<feature type="transmembrane region" description="Helical" evidence="5">
    <location>
        <begin position="220"/>
        <end position="245"/>
    </location>
</feature>
<evidence type="ECO:0000256" key="3">
    <source>
        <dbReference type="ARBA" id="ARBA00022989"/>
    </source>
</evidence>
<protein>
    <submittedName>
        <fullName evidence="6">Protein-S-isoprenylcysteine O-methyltransferase Ste14</fullName>
    </submittedName>
</protein>
<feature type="transmembrane region" description="Helical" evidence="5">
    <location>
        <begin position="266"/>
        <end position="291"/>
    </location>
</feature>
<comment type="caution">
    <text evidence="6">The sequence shown here is derived from an EMBL/GenBank/DDBJ whole genome shotgun (WGS) entry which is preliminary data.</text>
</comment>
<name>A0AAW8EYA8_9MICO</name>
<evidence type="ECO:0000256" key="1">
    <source>
        <dbReference type="ARBA" id="ARBA00004127"/>
    </source>
</evidence>
<accession>A0AAW8EYA8</accession>
<dbReference type="RefSeq" id="WP_307297146.1">
    <property type="nucleotide sequence ID" value="NZ_JAUSXV010000001.1"/>
</dbReference>
<keyword evidence="3 5" id="KW-1133">Transmembrane helix</keyword>
<dbReference type="InterPro" id="IPR007318">
    <property type="entry name" value="Phopholipid_MeTrfase"/>
</dbReference>
<feature type="transmembrane region" description="Helical" evidence="5">
    <location>
        <begin position="124"/>
        <end position="148"/>
    </location>
</feature>
<dbReference type="EMBL" id="JAUSXV010000001">
    <property type="protein sequence ID" value="MDQ0648450.1"/>
    <property type="molecule type" value="Genomic_DNA"/>
</dbReference>
<feature type="transmembrane region" description="Helical" evidence="5">
    <location>
        <begin position="43"/>
        <end position="61"/>
    </location>
</feature>
<dbReference type="Gene3D" id="1.20.120.1630">
    <property type="match status" value="1"/>
</dbReference>
<dbReference type="GO" id="GO:0012505">
    <property type="term" value="C:endomembrane system"/>
    <property type="evidence" value="ECO:0007669"/>
    <property type="project" value="UniProtKB-SubCell"/>
</dbReference>
<dbReference type="AlphaFoldDB" id="A0AAW8EYA8"/>
<evidence type="ECO:0000313" key="7">
    <source>
        <dbReference type="Proteomes" id="UP001244427"/>
    </source>
</evidence>
<proteinExistence type="predicted"/>
<evidence type="ECO:0000256" key="4">
    <source>
        <dbReference type="ARBA" id="ARBA00023136"/>
    </source>
</evidence>
<keyword evidence="7" id="KW-1185">Reference proteome</keyword>
<gene>
    <name evidence="6" type="ORF">QFZ53_002646</name>
</gene>
<organism evidence="6 7">
    <name type="scientific">Microbacterium natoriense</name>
    <dbReference type="NCBI Taxonomy" id="284570"/>
    <lineage>
        <taxon>Bacteria</taxon>
        <taxon>Bacillati</taxon>
        <taxon>Actinomycetota</taxon>
        <taxon>Actinomycetes</taxon>
        <taxon>Micrococcales</taxon>
        <taxon>Microbacteriaceae</taxon>
        <taxon>Microbacterium</taxon>
    </lineage>
</organism>
<reference evidence="6 7" key="1">
    <citation type="submission" date="2023-07" db="EMBL/GenBank/DDBJ databases">
        <title>Comparative genomics of wheat-associated soil bacteria to identify genetic determinants of phenazine resistance.</title>
        <authorList>
            <person name="Mouncey N."/>
        </authorList>
    </citation>
    <scope>NUCLEOTIDE SEQUENCE [LARGE SCALE GENOMIC DNA]</scope>
    <source>
        <strain evidence="6 7">W4I9-1</strain>
    </source>
</reference>
<feature type="transmembrane region" description="Helical" evidence="5">
    <location>
        <begin position="100"/>
        <end position="118"/>
    </location>
</feature>
<keyword evidence="4 5" id="KW-0472">Membrane</keyword>
<comment type="subcellular location">
    <subcellularLocation>
        <location evidence="1">Endomembrane system</location>
        <topology evidence="1">Multi-pass membrane protein</topology>
    </subcellularLocation>
</comment>
<feature type="transmembrane region" description="Helical" evidence="5">
    <location>
        <begin position="73"/>
        <end position="93"/>
    </location>
</feature>
<evidence type="ECO:0000313" key="6">
    <source>
        <dbReference type="EMBL" id="MDQ0648450.1"/>
    </source>
</evidence>